<keyword evidence="6" id="KW-0539">Nucleus</keyword>
<evidence type="ECO:0000313" key="10">
    <source>
        <dbReference type="Proteomes" id="UP000467841"/>
    </source>
</evidence>
<evidence type="ECO:0000256" key="4">
    <source>
        <dbReference type="ARBA" id="ARBA00022806"/>
    </source>
</evidence>
<evidence type="ECO:0000256" key="7">
    <source>
        <dbReference type="SAM" id="MobiDB-lite"/>
    </source>
</evidence>
<dbReference type="Gene3D" id="3.40.50.10810">
    <property type="entry name" value="Tandem AAA-ATPase domain"/>
    <property type="match status" value="1"/>
</dbReference>
<dbReference type="Proteomes" id="UP000467841">
    <property type="component" value="Unassembled WGS sequence"/>
</dbReference>
<dbReference type="CDD" id="cd18793">
    <property type="entry name" value="SF2_C_SNF"/>
    <property type="match status" value="1"/>
</dbReference>
<dbReference type="SUPFAM" id="SSF52540">
    <property type="entry name" value="P-loop containing nucleoside triphosphate hydrolases"/>
    <property type="match status" value="2"/>
</dbReference>
<evidence type="ECO:0000256" key="2">
    <source>
        <dbReference type="ARBA" id="ARBA00022741"/>
    </source>
</evidence>
<dbReference type="GO" id="GO:0016787">
    <property type="term" value="F:hydrolase activity"/>
    <property type="evidence" value="ECO:0007669"/>
    <property type="project" value="UniProtKB-KW"/>
</dbReference>
<dbReference type="GO" id="GO:0005634">
    <property type="term" value="C:nucleus"/>
    <property type="evidence" value="ECO:0007669"/>
    <property type="project" value="UniProtKB-SubCell"/>
</dbReference>
<proteinExistence type="predicted"/>
<evidence type="ECO:0000256" key="5">
    <source>
        <dbReference type="ARBA" id="ARBA00022840"/>
    </source>
</evidence>
<accession>A0A6D2J816</accession>
<organism evidence="9 10">
    <name type="scientific">Microthlaspi erraticum</name>
    <dbReference type="NCBI Taxonomy" id="1685480"/>
    <lineage>
        <taxon>Eukaryota</taxon>
        <taxon>Viridiplantae</taxon>
        <taxon>Streptophyta</taxon>
        <taxon>Embryophyta</taxon>
        <taxon>Tracheophyta</taxon>
        <taxon>Spermatophyta</taxon>
        <taxon>Magnoliopsida</taxon>
        <taxon>eudicotyledons</taxon>
        <taxon>Gunneridae</taxon>
        <taxon>Pentapetalae</taxon>
        <taxon>rosids</taxon>
        <taxon>malvids</taxon>
        <taxon>Brassicales</taxon>
        <taxon>Brassicaceae</taxon>
        <taxon>Coluteocarpeae</taxon>
        <taxon>Microthlaspi</taxon>
    </lineage>
</organism>
<dbReference type="Pfam" id="PF00271">
    <property type="entry name" value="Helicase_C"/>
    <property type="match status" value="1"/>
</dbReference>
<dbReference type="OrthoDB" id="1075145at2759"/>
<evidence type="ECO:0000256" key="1">
    <source>
        <dbReference type="ARBA" id="ARBA00004123"/>
    </source>
</evidence>
<dbReference type="PANTHER" id="PTHR45821:SF1">
    <property type="entry name" value="ATP-DEPENDENT HELICASE FAMILY PROTEIN-RELATED"/>
    <property type="match status" value="1"/>
</dbReference>
<dbReference type="InterPro" id="IPR027417">
    <property type="entry name" value="P-loop_NTPase"/>
</dbReference>
<evidence type="ECO:0000256" key="3">
    <source>
        <dbReference type="ARBA" id="ARBA00022801"/>
    </source>
</evidence>
<dbReference type="GO" id="GO:0080188">
    <property type="term" value="P:gene silencing by siRNA-directed DNA methylation"/>
    <property type="evidence" value="ECO:0007669"/>
    <property type="project" value="InterPro"/>
</dbReference>
<comment type="caution">
    <text evidence="9">The sequence shown here is derived from an EMBL/GenBank/DDBJ whole genome shotgun (WGS) entry which is preliminary data.</text>
</comment>
<evidence type="ECO:0000259" key="8">
    <source>
        <dbReference type="Pfam" id="PF00271"/>
    </source>
</evidence>
<protein>
    <recommendedName>
        <fullName evidence="8">Helicase C-terminal domain-containing protein</fullName>
    </recommendedName>
</protein>
<evidence type="ECO:0000256" key="6">
    <source>
        <dbReference type="ARBA" id="ARBA00023242"/>
    </source>
</evidence>
<dbReference type="EMBL" id="CACVBM020001131">
    <property type="protein sequence ID" value="CAA7033416.1"/>
    <property type="molecule type" value="Genomic_DNA"/>
</dbReference>
<dbReference type="InterPro" id="IPR038718">
    <property type="entry name" value="SNF2-like_sf"/>
</dbReference>
<keyword evidence="10" id="KW-1185">Reference proteome</keyword>
<dbReference type="GO" id="GO:0005524">
    <property type="term" value="F:ATP binding"/>
    <property type="evidence" value="ECO:0007669"/>
    <property type="project" value="UniProtKB-KW"/>
</dbReference>
<dbReference type="InterPro" id="IPR001650">
    <property type="entry name" value="Helicase_C-like"/>
</dbReference>
<reference evidence="9" key="1">
    <citation type="submission" date="2020-01" db="EMBL/GenBank/DDBJ databases">
        <authorList>
            <person name="Mishra B."/>
        </authorList>
    </citation>
    <scope>NUCLEOTIDE SEQUENCE [LARGE SCALE GENOMIC DNA]</scope>
</reference>
<dbReference type="Gene3D" id="3.40.50.300">
    <property type="entry name" value="P-loop containing nucleotide triphosphate hydrolases"/>
    <property type="match status" value="1"/>
</dbReference>
<dbReference type="PANTHER" id="PTHR45821">
    <property type="entry name" value="SNF2 DOMAIN-CONTAINING PROTEIN CLASSY 2-RELATED"/>
    <property type="match status" value="1"/>
</dbReference>
<keyword evidence="5" id="KW-0067">ATP-binding</keyword>
<dbReference type="InterPro" id="IPR044567">
    <property type="entry name" value="CLSY/DRD1"/>
</dbReference>
<dbReference type="InterPro" id="IPR049730">
    <property type="entry name" value="SNF2/RAD54-like_C"/>
</dbReference>
<evidence type="ECO:0000313" key="9">
    <source>
        <dbReference type="EMBL" id="CAA7033416.1"/>
    </source>
</evidence>
<sequence>MDAKMSLENHGASGSSGDGNVTRNSVDMELEGLIEVPIVEKMVVKKESLEDVVIGGTNEGNSGEGSGERAANDLSLAENNFVDVPLRSEGDKGKAICILDEKAIWAKEKMKSEEHEHSWIWKQGVGHSCWICDIVDEKWSMPPGFGSDIPKDIMLRVPHNGFLGTGICPHPLHKGKMKSHHVQSLNFICRNLAVENPNGCILAQVPTYEKSFLMISFIFGYLAKNPNSKPLFLLPKGMIEFWKQEFVNLEVNDVMLFDFPSAKATTRSQQLEVLKQWISSRSILFLSPKIFANMVSDGNDTEASNTCRAILLNTPSAVIFDVGTDPRNEMMRFLKVVARIKTPQKVLLTGSLSQTHIREVFNIIEVVFPEFLKHHQFGNKIGKFLTVDAAEVGGSSTDVKTFLLDKLEEAILSSFTDHGDRVVYLYELRMLTHNIIYNHKGVFLPEVPSLMDFTVVLKPTTSQRSAWEFEKNAKGKGFKTFSTLSGITLHPVLRVFSDRTKDVPPPNEHEIDEILQDIDVTDGVKTKFFLGLVKLCGHTQEKILVVSQHVIPLMFLQRLMAKIKGWEYGKETFMIKGSTSLDARKVSIDQFNSSPDARVFFVSIKACSERITLPGATRVVMMDLIANPCLVRQSIELAYHPGQEKKVYSYRLVAADTSEEEEEMVATGKEVIAGIWLDGKTYPDDGKFHIPSIDGKYCSDYFLGASFMKEDIKAIYKRLVLGFTVLVYY</sequence>
<comment type="subcellular location">
    <subcellularLocation>
        <location evidence="1">Nucleus</location>
    </subcellularLocation>
</comment>
<dbReference type="GO" id="GO:0004386">
    <property type="term" value="F:helicase activity"/>
    <property type="evidence" value="ECO:0007669"/>
    <property type="project" value="UniProtKB-KW"/>
</dbReference>
<feature type="compositionally biased region" description="Polar residues" evidence="7">
    <location>
        <begin position="12"/>
        <end position="23"/>
    </location>
</feature>
<feature type="region of interest" description="Disordered" evidence="7">
    <location>
        <begin position="1"/>
        <end position="23"/>
    </location>
</feature>
<name>A0A6D2J816_9BRAS</name>
<gene>
    <name evidence="9" type="ORF">MERR_LOCUS20651</name>
</gene>
<feature type="domain" description="Helicase C-terminal" evidence="8">
    <location>
        <begin position="535"/>
        <end position="635"/>
    </location>
</feature>
<keyword evidence="4" id="KW-0347">Helicase</keyword>
<dbReference type="AlphaFoldDB" id="A0A6D2J816"/>
<keyword evidence="3" id="KW-0378">Hydrolase</keyword>
<keyword evidence="2" id="KW-0547">Nucleotide-binding</keyword>